<dbReference type="HOGENOM" id="CLU_074702_1_1_1"/>
<dbReference type="eggNOG" id="KOG3420">
    <property type="taxonomic scope" value="Eukaryota"/>
</dbReference>
<dbReference type="GO" id="GO:0008988">
    <property type="term" value="F:rRNA (adenine-N6-)-methyltransferase activity"/>
    <property type="evidence" value="ECO:0007669"/>
    <property type="project" value="TreeGrafter"/>
</dbReference>
<feature type="region of interest" description="Disordered" evidence="1">
    <location>
        <begin position="103"/>
        <end position="123"/>
    </location>
</feature>
<dbReference type="Pfam" id="PF06325">
    <property type="entry name" value="PrmA"/>
    <property type="match status" value="1"/>
</dbReference>
<dbReference type="GeneID" id="17293929"/>
<evidence type="ECO:0008006" key="5">
    <source>
        <dbReference type="Google" id="ProtNLM"/>
    </source>
</evidence>
<evidence type="ECO:0000313" key="3">
    <source>
        <dbReference type="EnsemblProtists" id="EKX37209"/>
    </source>
</evidence>
<organism evidence="2">
    <name type="scientific">Guillardia theta (strain CCMP2712)</name>
    <name type="common">Cryptophyte</name>
    <dbReference type="NCBI Taxonomy" id="905079"/>
    <lineage>
        <taxon>Eukaryota</taxon>
        <taxon>Cryptophyceae</taxon>
        <taxon>Pyrenomonadales</taxon>
        <taxon>Geminigeraceae</taxon>
        <taxon>Guillardia</taxon>
    </lineage>
</organism>
<dbReference type="PaxDb" id="55529-EKX37209"/>
<reference evidence="2 4" key="1">
    <citation type="journal article" date="2012" name="Nature">
        <title>Algal genomes reveal evolutionary mosaicism and the fate of nucleomorphs.</title>
        <authorList>
            <consortium name="DOE Joint Genome Institute"/>
            <person name="Curtis B.A."/>
            <person name="Tanifuji G."/>
            <person name="Burki F."/>
            <person name="Gruber A."/>
            <person name="Irimia M."/>
            <person name="Maruyama S."/>
            <person name="Arias M.C."/>
            <person name="Ball S.G."/>
            <person name="Gile G.H."/>
            <person name="Hirakawa Y."/>
            <person name="Hopkins J.F."/>
            <person name="Kuo A."/>
            <person name="Rensing S.A."/>
            <person name="Schmutz J."/>
            <person name="Symeonidi A."/>
            <person name="Elias M."/>
            <person name="Eveleigh R.J."/>
            <person name="Herman E.K."/>
            <person name="Klute M.J."/>
            <person name="Nakayama T."/>
            <person name="Obornik M."/>
            <person name="Reyes-Prieto A."/>
            <person name="Armbrust E.V."/>
            <person name="Aves S.J."/>
            <person name="Beiko R.G."/>
            <person name="Coutinho P."/>
            <person name="Dacks J.B."/>
            <person name="Durnford D.G."/>
            <person name="Fast N.M."/>
            <person name="Green B.R."/>
            <person name="Grisdale C.J."/>
            <person name="Hempel F."/>
            <person name="Henrissat B."/>
            <person name="Hoppner M.P."/>
            <person name="Ishida K."/>
            <person name="Kim E."/>
            <person name="Koreny L."/>
            <person name="Kroth P.G."/>
            <person name="Liu Y."/>
            <person name="Malik S.B."/>
            <person name="Maier U.G."/>
            <person name="McRose D."/>
            <person name="Mock T."/>
            <person name="Neilson J.A."/>
            <person name="Onodera N.T."/>
            <person name="Poole A.M."/>
            <person name="Pritham E.J."/>
            <person name="Richards T.A."/>
            <person name="Rocap G."/>
            <person name="Roy S.W."/>
            <person name="Sarai C."/>
            <person name="Schaack S."/>
            <person name="Shirato S."/>
            <person name="Slamovits C.H."/>
            <person name="Spencer D.F."/>
            <person name="Suzuki S."/>
            <person name="Worden A.Z."/>
            <person name="Zauner S."/>
            <person name="Barry K."/>
            <person name="Bell C."/>
            <person name="Bharti A.K."/>
            <person name="Crow J.A."/>
            <person name="Grimwood J."/>
            <person name="Kramer R."/>
            <person name="Lindquist E."/>
            <person name="Lucas S."/>
            <person name="Salamov A."/>
            <person name="McFadden G.I."/>
            <person name="Lane C.E."/>
            <person name="Keeling P.J."/>
            <person name="Gray M.W."/>
            <person name="Grigoriev I.V."/>
            <person name="Archibald J.M."/>
        </authorList>
    </citation>
    <scope>NUCLEOTIDE SEQUENCE</scope>
    <source>
        <strain evidence="2 4">CCMP2712</strain>
    </source>
</reference>
<sequence length="253" mass="28067">MKLKQLEMALEDVDVFEKPKIHLEQYPTTPHLAACFLYDAQNRFDDIEGKMVCDLGCGTGMLSIGASILGASYVCGIDVDDDALCIAAQNVGHIRFCTIEETETQGEKTEADPSGSDAGDEEETRIKMATVAVEERRWRARACYDTVIMNPPFGTRCKGMDIIFLLSGLCLARRAVYSMHKTSTREHLLKKAAQYGLQMEVLAQLKFDVPAMYDFHKKSNVVIEVDLIRIEVPPSGVPPSLITVIASSHSWFA</sequence>
<dbReference type="PANTHER" id="PTHR23290">
    <property type="entry name" value="RRNA N6-ADENOSINE-METHYLTRANSFERASE METTL5"/>
    <property type="match status" value="1"/>
</dbReference>
<reference evidence="4" key="2">
    <citation type="submission" date="2012-11" db="EMBL/GenBank/DDBJ databases">
        <authorList>
            <person name="Kuo A."/>
            <person name="Curtis B.A."/>
            <person name="Tanifuji G."/>
            <person name="Burki F."/>
            <person name="Gruber A."/>
            <person name="Irimia M."/>
            <person name="Maruyama S."/>
            <person name="Arias M.C."/>
            <person name="Ball S.G."/>
            <person name="Gile G.H."/>
            <person name="Hirakawa Y."/>
            <person name="Hopkins J.F."/>
            <person name="Rensing S.A."/>
            <person name="Schmutz J."/>
            <person name="Symeonidi A."/>
            <person name="Elias M."/>
            <person name="Eveleigh R.J."/>
            <person name="Herman E.K."/>
            <person name="Klute M.J."/>
            <person name="Nakayama T."/>
            <person name="Obornik M."/>
            <person name="Reyes-Prieto A."/>
            <person name="Armbrust E.V."/>
            <person name="Aves S.J."/>
            <person name="Beiko R.G."/>
            <person name="Coutinho P."/>
            <person name="Dacks J.B."/>
            <person name="Durnford D.G."/>
            <person name="Fast N.M."/>
            <person name="Green B.R."/>
            <person name="Grisdale C."/>
            <person name="Hempe F."/>
            <person name="Henrissat B."/>
            <person name="Hoppner M.P."/>
            <person name="Ishida K.-I."/>
            <person name="Kim E."/>
            <person name="Koreny L."/>
            <person name="Kroth P.G."/>
            <person name="Liu Y."/>
            <person name="Malik S.-B."/>
            <person name="Maier U.G."/>
            <person name="McRose D."/>
            <person name="Mock T."/>
            <person name="Neilson J.A."/>
            <person name="Onodera N.T."/>
            <person name="Poole A.M."/>
            <person name="Pritham E.J."/>
            <person name="Richards T.A."/>
            <person name="Rocap G."/>
            <person name="Roy S.W."/>
            <person name="Sarai C."/>
            <person name="Schaack S."/>
            <person name="Shirato S."/>
            <person name="Slamovits C.H."/>
            <person name="Spencer D.F."/>
            <person name="Suzuki S."/>
            <person name="Worden A.Z."/>
            <person name="Zauner S."/>
            <person name="Barry K."/>
            <person name="Bell C."/>
            <person name="Bharti A.K."/>
            <person name="Crow J.A."/>
            <person name="Grimwood J."/>
            <person name="Kramer R."/>
            <person name="Lindquist E."/>
            <person name="Lucas S."/>
            <person name="Salamov A."/>
            <person name="McFadden G.I."/>
            <person name="Lane C.E."/>
            <person name="Keeling P.J."/>
            <person name="Gray M.W."/>
            <person name="Grigoriev I.V."/>
            <person name="Archibald J.M."/>
        </authorList>
    </citation>
    <scope>NUCLEOTIDE SEQUENCE</scope>
    <source>
        <strain evidence="4">CCMP2712</strain>
    </source>
</reference>
<evidence type="ECO:0000313" key="2">
    <source>
        <dbReference type="EMBL" id="EKX37209.1"/>
    </source>
</evidence>
<dbReference type="SUPFAM" id="SSF53335">
    <property type="entry name" value="S-adenosyl-L-methionine-dependent methyltransferases"/>
    <property type="match status" value="1"/>
</dbReference>
<dbReference type="InterPro" id="IPR051720">
    <property type="entry name" value="rRNA_MeTrfase/Polyamine_Synth"/>
</dbReference>
<dbReference type="RefSeq" id="XP_005824189.1">
    <property type="nucleotide sequence ID" value="XM_005824132.1"/>
</dbReference>
<reference evidence="3" key="3">
    <citation type="submission" date="2016-03" db="UniProtKB">
        <authorList>
            <consortium name="EnsemblProtists"/>
        </authorList>
    </citation>
    <scope>IDENTIFICATION</scope>
</reference>
<dbReference type="Proteomes" id="UP000011087">
    <property type="component" value="Unassembled WGS sequence"/>
</dbReference>
<dbReference type="EMBL" id="JH993062">
    <property type="protein sequence ID" value="EKX37209.1"/>
    <property type="molecule type" value="Genomic_DNA"/>
</dbReference>
<dbReference type="AlphaFoldDB" id="L1IMU9"/>
<dbReference type="KEGG" id="gtt:GUITHDRAFT_78344"/>
<dbReference type="PROSITE" id="PS00092">
    <property type="entry name" value="N6_MTASE"/>
    <property type="match status" value="1"/>
</dbReference>
<proteinExistence type="predicted"/>
<evidence type="ECO:0000256" key="1">
    <source>
        <dbReference type="SAM" id="MobiDB-lite"/>
    </source>
</evidence>
<dbReference type="STRING" id="905079.L1IMU9"/>
<protein>
    <recommendedName>
        <fullName evidence="5">Methyltransferase small domain-containing protein</fullName>
    </recommendedName>
</protein>
<dbReference type="InterPro" id="IPR029063">
    <property type="entry name" value="SAM-dependent_MTases_sf"/>
</dbReference>
<dbReference type="OMA" id="DVVYSIH"/>
<dbReference type="EnsemblProtists" id="EKX37209">
    <property type="protein sequence ID" value="EKX37209"/>
    <property type="gene ID" value="GUITHDRAFT_78344"/>
</dbReference>
<dbReference type="PANTHER" id="PTHR23290:SF0">
    <property type="entry name" value="RRNA N6-ADENOSINE-METHYLTRANSFERASE METTL5"/>
    <property type="match status" value="1"/>
</dbReference>
<dbReference type="GO" id="GO:0003676">
    <property type="term" value="F:nucleic acid binding"/>
    <property type="evidence" value="ECO:0007669"/>
    <property type="project" value="InterPro"/>
</dbReference>
<dbReference type="CDD" id="cd02440">
    <property type="entry name" value="AdoMet_MTases"/>
    <property type="match status" value="1"/>
</dbReference>
<gene>
    <name evidence="2" type="ORF">GUITHDRAFT_78344</name>
</gene>
<dbReference type="OrthoDB" id="419617at2759"/>
<accession>L1IMU9</accession>
<keyword evidence="4" id="KW-1185">Reference proteome</keyword>
<dbReference type="Gene3D" id="3.40.50.150">
    <property type="entry name" value="Vaccinia Virus protein VP39"/>
    <property type="match status" value="1"/>
</dbReference>
<dbReference type="InterPro" id="IPR002052">
    <property type="entry name" value="DNA_methylase_N6_adenine_CS"/>
</dbReference>
<evidence type="ECO:0000313" key="4">
    <source>
        <dbReference type="Proteomes" id="UP000011087"/>
    </source>
</evidence>
<name>L1IMU9_GUITC</name>